<keyword evidence="3" id="KW-0677">Repeat</keyword>
<dbReference type="InterPro" id="IPR050541">
    <property type="entry name" value="LRR_TM_domain-containing"/>
</dbReference>
<evidence type="ECO:0000256" key="2">
    <source>
        <dbReference type="ARBA" id="ARBA00022729"/>
    </source>
</evidence>
<dbReference type="Proteomes" id="UP001295444">
    <property type="component" value="Chromosome 02"/>
</dbReference>
<keyword evidence="5" id="KW-1133">Transmembrane helix</keyword>
<dbReference type="SMART" id="SM00369">
    <property type="entry name" value="LRR_TYP"/>
    <property type="match status" value="14"/>
</dbReference>
<dbReference type="Gene3D" id="3.80.10.10">
    <property type="entry name" value="Ribonuclease Inhibitor"/>
    <property type="match status" value="2"/>
</dbReference>
<dbReference type="SMART" id="SM00082">
    <property type="entry name" value="LRRCT"/>
    <property type="match status" value="1"/>
</dbReference>
<dbReference type="InterPro" id="IPR032675">
    <property type="entry name" value="LRR_dom_sf"/>
</dbReference>
<dbReference type="SUPFAM" id="SSF52058">
    <property type="entry name" value="L domain-like"/>
    <property type="match status" value="1"/>
</dbReference>
<evidence type="ECO:0000313" key="8">
    <source>
        <dbReference type="Proteomes" id="UP001295444"/>
    </source>
</evidence>
<reference evidence="7" key="1">
    <citation type="submission" date="2022-03" db="EMBL/GenBank/DDBJ databases">
        <authorList>
            <person name="Alioto T."/>
            <person name="Alioto T."/>
            <person name="Gomez Garrido J."/>
        </authorList>
    </citation>
    <scope>NUCLEOTIDE SEQUENCE</scope>
</reference>
<name>A0AAD1RC68_PELCU</name>
<feature type="domain" description="LRRCT" evidence="6">
    <location>
        <begin position="510"/>
        <end position="560"/>
    </location>
</feature>
<keyword evidence="1" id="KW-0433">Leucine-rich repeat</keyword>
<evidence type="ECO:0000259" key="6">
    <source>
        <dbReference type="SMART" id="SM00082"/>
    </source>
</evidence>
<dbReference type="InterPro" id="IPR001611">
    <property type="entry name" value="Leu-rich_rpt"/>
</dbReference>
<dbReference type="EMBL" id="OW240913">
    <property type="protein sequence ID" value="CAH2247917.1"/>
    <property type="molecule type" value="Genomic_DNA"/>
</dbReference>
<dbReference type="Pfam" id="PF13855">
    <property type="entry name" value="LRR_8"/>
    <property type="match status" value="3"/>
</dbReference>
<dbReference type="PROSITE" id="PS51450">
    <property type="entry name" value="LRR"/>
    <property type="match status" value="3"/>
</dbReference>
<dbReference type="GO" id="GO:0005886">
    <property type="term" value="C:plasma membrane"/>
    <property type="evidence" value="ECO:0007669"/>
    <property type="project" value="TreeGrafter"/>
</dbReference>
<keyword evidence="4" id="KW-0325">Glycoprotein</keyword>
<keyword evidence="5" id="KW-0812">Transmembrane</keyword>
<keyword evidence="8" id="KW-1185">Reference proteome</keyword>
<keyword evidence="2" id="KW-0732">Signal</keyword>
<evidence type="ECO:0000256" key="4">
    <source>
        <dbReference type="ARBA" id="ARBA00023180"/>
    </source>
</evidence>
<accession>A0AAD1RC68</accession>
<dbReference type="InterPro" id="IPR003591">
    <property type="entry name" value="Leu-rich_rpt_typical-subtyp"/>
</dbReference>
<proteinExistence type="predicted"/>
<dbReference type="FunFam" id="3.80.10.10:FF:000770">
    <property type="entry name" value="Uncharacterized protein"/>
    <property type="match status" value="1"/>
</dbReference>
<organism evidence="7 8">
    <name type="scientific">Pelobates cultripes</name>
    <name type="common">Western spadefoot toad</name>
    <dbReference type="NCBI Taxonomy" id="61616"/>
    <lineage>
        <taxon>Eukaryota</taxon>
        <taxon>Metazoa</taxon>
        <taxon>Chordata</taxon>
        <taxon>Craniata</taxon>
        <taxon>Vertebrata</taxon>
        <taxon>Euteleostomi</taxon>
        <taxon>Amphibia</taxon>
        <taxon>Batrachia</taxon>
        <taxon>Anura</taxon>
        <taxon>Pelobatoidea</taxon>
        <taxon>Pelobatidae</taxon>
        <taxon>Pelobates</taxon>
    </lineage>
</organism>
<evidence type="ECO:0000256" key="1">
    <source>
        <dbReference type="ARBA" id="ARBA00022614"/>
    </source>
</evidence>
<dbReference type="InterPro" id="IPR000483">
    <property type="entry name" value="Cys-rich_flank_reg_C"/>
</dbReference>
<dbReference type="AlphaFoldDB" id="A0AAD1RC68"/>
<dbReference type="SMART" id="SM00364">
    <property type="entry name" value="LRR_BAC"/>
    <property type="match status" value="4"/>
</dbReference>
<protein>
    <submittedName>
        <fullName evidence="7">Platelet glyco V</fullName>
    </submittedName>
</protein>
<evidence type="ECO:0000256" key="5">
    <source>
        <dbReference type="SAM" id="Phobius"/>
    </source>
</evidence>
<evidence type="ECO:0000313" key="7">
    <source>
        <dbReference type="EMBL" id="CAH2247917.1"/>
    </source>
</evidence>
<gene>
    <name evidence="7" type="ORF">PECUL_23A015942</name>
</gene>
<dbReference type="FunFam" id="3.80.10.10:FF:001164">
    <property type="entry name" value="GH01279p"/>
    <property type="match status" value="1"/>
</dbReference>
<keyword evidence="5" id="KW-0472">Membrane</keyword>
<feature type="transmembrane region" description="Helical" evidence="5">
    <location>
        <begin position="670"/>
        <end position="693"/>
    </location>
</feature>
<dbReference type="PANTHER" id="PTHR24369">
    <property type="entry name" value="ANTIGEN BSP, PUTATIVE-RELATED"/>
    <property type="match status" value="1"/>
</dbReference>
<sequence>MTPTGVAPLSTLATTDHPTTKQHFRYAQLSHFLKGDPHFIRGTRAHTTFETYCTTHSLQTKHLSIFYKLLSTSSHTLLPAFTSAWEGVSMKMIIFFFLSVPSVLLVGASCPAMCSCLVKDKVFCTGRDIADFAKLAIPYNYTSIIIKNTLASKLSEDSFQPTDVTSRLALDSNQISIVTVGAFKGFKILHSIKLTDNKIKSLPPGIFDSLKSLIQLFLDKNELTQIDEYLFSNLEKLEELSLNRNYLAQLPDGLLSRLKSLRVLNLSRNKLSTLPRSIFSSLINLEYLYLYNNMLTEINNWNFNHLGELIELALYGNKIQTISKDAFSYSPNLKTLTLSRNQLKTLPDGLFLHLPEITMLTLYDNPLTEFPTVLFGKMDKLQSLWIYHTDLETVPSLVFSNLTNLQLLVLTRNPKLHRLPKNAFHGLSNVLELSLHSNNLTFLEEGIFEDLQSLKNLSLFNNYFEVLQGNLFGSLQNIQYVYLNNCQLQTLPGDLFKGLPSLQMVRLDGNPWACDCNLLDFIAWLRQNMNQVHDAMSLVCRTPFKLMNIPVLNASESICRHTTTREIHSSSQLVSTSPYPWWTISRDTKVTKSILEMKSSTAGVEPSTSTVSTVTHVHTTTEVKNHEETSSDVHQTGTTMDSNVTDSSKHLIVAYDNEPFSYIMPYSKMILFFLFLTPLLQLLLIFLTCFGLFTIKRLYSYFDTLAQPAVVLLRVLIPLGSNPHSLSFY</sequence>
<dbReference type="PANTHER" id="PTHR24369:SF213">
    <property type="entry name" value="INSULIN LIKE GROWTH FACTOR BINDING PROTEIN ACID LABILE SUBUNIT"/>
    <property type="match status" value="1"/>
</dbReference>
<evidence type="ECO:0000256" key="3">
    <source>
        <dbReference type="ARBA" id="ARBA00022737"/>
    </source>
</evidence>